<evidence type="ECO:0000256" key="24">
    <source>
        <dbReference type="ARBA" id="ARBA00048190"/>
    </source>
</evidence>
<dbReference type="Proteomes" id="UP001177883">
    <property type="component" value="Unassembled WGS sequence"/>
</dbReference>
<keyword evidence="11 25" id="KW-0812">Transmembrane</keyword>
<feature type="domain" description="Cytochrome oxidase subunit I profile" evidence="28">
    <location>
        <begin position="39"/>
        <end position="559"/>
    </location>
</feature>
<reference evidence="34" key="1">
    <citation type="submission" date="2016-07" db="EMBL/GenBank/DDBJ databases">
        <title>Nontailed viruses are major unrecognized killers of bacteria in the ocean.</title>
        <authorList>
            <person name="Kauffman K."/>
            <person name="Hussain F."/>
            <person name="Yang J."/>
            <person name="Arevalo P."/>
            <person name="Brown J."/>
            <person name="Cutler M."/>
            <person name="Kelly L."/>
            <person name="Polz M.F."/>
        </authorList>
    </citation>
    <scope>NUCLEOTIDE SEQUENCE [LARGE SCALE GENOMIC DNA]</scope>
    <source>
        <strain evidence="34">10N.286.54.F3</strain>
    </source>
</reference>
<dbReference type="PROSITE" id="PS00077">
    <property type="entry name" value="COX1_CUB"/>
    <property type="match status" value="1"/>
</dbReference>
<dbReference type="Gene3D" id="1.20.210.10">
    <property type="entry name" value="Cytochrome c oxidase-like, subunit I domain"/>
    <property type="match status" value="1"/>
</dbReference>
<evidence type="ECO:0000313" key="34">
    <source>
        <dbReference type="Proteomes" id="UP000235405"/>
    </source>
</evidence>
<keyword evidence="8" id="KW-1003">Cell membrane</keyword>
<dbReference type="GO" id="GO:0015990">
    <property type="term" value="P:electron transport coupled proton transport"/>
    <property type="evidence" value="ECO:0007669"/>
    <property type="project" value="TreeGrafter"/>
</dbReference>
<feature type="compositionally biased region" description="Low complexity" evidence="26">
    <location>
        <begin position="670"/>
        <end position="683"/>
    </location>
</feature>
<evidence type="ECO:0000256" key="13">
    <source>
        <dbReference type="ARBA" id="ARBA00022982"/>
    </source>
</evidence>
<dbReference type="PANTHER" id="PTHR10422:SF35">
    <property type="entry name" value="CYTOCHROME BO(3) UBIQUINOL OXIDASE SUBUNIT 1"/>
    <property type="match status" value="1"/>
</dbReference>
<accession>A0A0P6ZN53</accession>
<dbReference type="GO" id="GO:0005886">
    <property type="term" value="C:plasma membrane"/>
    <property type="evidence" value="ECO:0007669"/>
    <property type="project" value="UniProtKB-SubCell"/>
</dbReference>
<feature type="transmembrane region" description="Helical" evidence="27">
    <location>
        <begin position="227"/>
        <end position="255"/>
    </location>
</feature>
<dbReference type="EMBL" id="JAKMYX010000037">
    <property type="protein sequence ID" value="MDH5921660.1"/>
    <property type="molecule type" value="Genomic_DNA"/>
</dbReference>
<keyword evidence="16" id="KW-0186">Copper</keyword>
<dbReference type="EMBL" id="PIGA01000022">
    <property type="protein sequence ID" value="PTP18145.1"/>
    <property type="molecule type" value="Genomic_DNA"/>
</dbReference>
<evidence type="ECO:0000256" key="18">
    <source>
        <dbReference type="ARBA" id="ARBA00030075"/>
    </source>
</evidence>
<dbReference type="EC" id="7.1.1.3" evidence="5"/>
<evidence type="ECO:0000256" key="5">
    <source>
        <dbReference type="ARBA" id="ARBA00012941"/>
    </source>
</evidence>
<keyword evidence="12" id="KW-0479">Metal-binding</keyword>
<feature type="compositionally biased region" description="Basic and acidic residues" evidence="26">
    <location>
        <begin position="658"/>
        <end position="669"/>
    </location>
</feature>
<dbReference type="InterPro" id="IPR014207">
    <property type="entry name" value="Cyt_c_ubiqinol_oxidase_su1"/>
</dbReference>
<evidence type="ECO:0000256" key="9">
    <source>
        <dbReference type="ARBA" id="ARBA00022617"/>
    </source>
</evidence>
<evidence type="ECO:0000256" key="12">
    <source>
        <dbReference type="ARBA" id="ARBA00022723"/>
    </source>
</evidence>
<keyword evidence="13 25" id="KW-0249">Electron transport</keyword>
<evidence type="ECO:0000256" key="19">
    <source>
        <dbReference type="ARBA" id="ARBA00031883"/>
    </source>
</evidence>
<dbReference type="EMBL" id="JBGOOW010000004">
    <property type="protein sequence ID" value="MEZ8180313.1"/>
    <property type="molecule type" value="Genomic_DNA"/>
</dbReference>
<evidence type="ECO:0000256" key="11">
    <source>
        <dbReference type="ARBA" id="ARBA00022692"/>
    </source>
</evidence>
<evidence type="ECO:0000256" key="27">
    <source>
        <dbReference type="SAM" id="Phobius"/>
    </source>
</evidence>
<evidence type="ECO:0000256" key="26">
    <source>
        <dbReference type="SAM" id="MobiDB-lite"/>
    </source>
</evidence>
<comment type="caution">
    <text evidence="33">The sequence shown here is derived from an EMBL/GenBank/DDBJ whole genome shotgun (WGS) entry which is preliminary data.</text>
</comment>
<evidence type="ECO:0000256" key="16">
    <source>
        <dbReference type="ARBA" id="ARBA00023008"/>
    </source>
</evidence>
<evidence type="ECO:0000256" key="3">
    <source>
        <dbReference type="ARBA" id="ARBA00004651"/>
    </source>
</evidence>
<comment type="subunit">
    <text evidence="23">The cytochrome bo(3) ubiquinol oxidase complex is a heterooctamer of two A chains, two B chains, two C chains and two D chains.</text>
</comment>
<evidence type="ECO:0000256" key="15">
    <source>
        <dbReference type="ARBA" id="ARBA00023004"/>
    </source>
</evidence>
<evidence type="ECO:0000313" key="36">
    <source>
        <dbReference type="Proteomes" id="UP001569200"/>
    </source>
</evidence>
<dbReference type="PRINTS" id="PR01165">
    <property type="entry name" value="CYCOXIDASEI"/>
</dbReference>
<feature type="transmembrane region" description="Helical" evidence="27">
    <location>
        <begin position="57"/>
        <end position="74"/>
    </location>
</feature>
<evidence type="ECO:0000256" key="22">
    <source>
        <dbReference type="ARBA" id="ARBA00034455"/>
    </source>
</evidence>
<keyword evidence="9 25" id="KW-0349">Heme</keyword>
<dbReference type="GO" id="GO:0016682">
    <property type="term" value="F:oxidoreductase activity, acting on diphenols and related substances as donors, oxygen as acceptor"/>
    <property type="evidence" value="ECO:0007669"/>
    <property type="project" value="InterPro"/>
</dbReference>
<keyword evidence="15" id="KW-0408">Iron</keyword>
<evidence type="ECO:0000256" key="21">
    <source>
        <dbReference type="ARBA" id="ARBA00032435"/>
    </source>
</evidence>
<dbReference type="GO" id="GO:0046872">
    <property type="term" value="F:metal ion binding"/>
    <property type="evidence" value="ECO:0007669"/>
    <property type="project" value="UniProtKB-KW"/>
</dbReference>
<reference evidence="29" key="5">
    <citation type="submission" date="2022-01" db="EMBL/GenBank/DDBJ databases">
        <title>Vibrio aestuarianus Clade A and Clade B isolates are associated with Pacific oyster (Crassostrea gigas) disease outbreaks across Ireland.</title>
        <authorList>
            <person name="Coyle N."/>
            <person name="O'Toole C."/>
            <person name="Thomas J.C.L."/>
            <person name="Ryder D."/>
            <person name="Cheslett D."/>
            <person name="Feist S."/>
            <person name="Bean T."/>
            <person name="Joseph A."/>
            <person name="Waina A."/>
            <person name="Feil E."/>
            <person name="Verner-Jeffreys D.W."/>
        </authorList>
    </citation>
    <scope>NUCLEOTIDE SEQUENCE</scope>
    <source>
        <strain evidence="29">S/17/14 A</strain>
    </source>
</reference>
<evidence type="ECO:0000313" key="35">
    <source>
        <dbReference type="Proteomes" id="UP000244080"/>
    </source>
</evidence>
<reference evidence="33 35" key="3">
    <citation type="submission" date="2017-11" db="EMBL/GenBank/DDBJ databases">
        <title>Population delineation of vibrios coincides with oyster pathogenicity.</title>
        <authorList>
            <person name="Bruto M."/>
            <person name="Labreuche Y."/>
            <person name="James A."/>
            <person name="Piel D."/>
            <person name="Chenivesse S."/>
            <person name="Petton B."/>
            <person name="Polz M.F."/>
            <person name="Le Roux F."/>
        </authorList>
    </citation>
    <scope>NUCLEOTIDE SEQUENCE [LARGE SCALE GENOMIC DNA]</scope>
    <source>
        <strain evidence="33 35">1F_55</strain>
    </source>
</reference>
<dbReference type="InterPro" id="IPR036927">
    <property type="entry name" value="Cyt_c_oxase-like_su1_sf"/>
</dbReference>
<evidence type="ECO:0000256" key="10">
    <source>
        <dbReference type="ARBA" id="ARBA00022660"/>
    </source>
</evidence>
<evidence type="ECO:0000256" key="8">
    <source>
        <dbReference type="ARBA" id="ARBA00022475"/>
    </source>
</evidence>
<dbReference type="Proteomes" id="UP000235405">
    <property type="component" value="Unassembled WGS sequence"/>
</dbReference>
<evidence type="ECO:0000256" key="25">
    <source>
        <dbReference type="RuleBase" id="RU000370"/>
    </source>
</evidence>
<gene>
    <name evidence="33" type="primary">cyoB</name>
    <name evidence="31" type="ORF">ACED33_06465</name>
    <name evidence="32" type="ORF">BCV19_22595</name>
    <name evidence="33" type="ORF">CWO36_14545</name>
    <name evidence="29" type="ORF">L8R85_11550</name>
    <name evidence="30" type="ORF">Q8W38_00475</name>
</gene>
<dbReference type="NCBIfam" id="TIGR02843">
    <property type="entry name" value="CyoB"/>
    <property type="match status" value="1"/>
</dbReference>
<feature type="transmembrane region" description="Helical" evidence="27">
    <location>
        <begin position="346"/>
        <end position="368"/>
    </location>
</feature>
<comment type="subcellular location">
    <subcellularLocation>
        <location evidence="3">Cell membrane</location>
        <topology evidence="3">Multi-pass membrane protein</topology>
    </subcellularLocation>
</comment>
<comment type="similarity">
    <text evidence="4 25">Belongs to the heme-copper respiratory oxidase family.</text>
</comment>
<feature type="transmembrane region" description="Helical" evidence="27">
    <location>
        <begin position="189"/>
        <end position="215"/>
    </location>
</feature>
<sequence>MFGRLTLDSIPYHEPIILITLTMIALVGSLVVYAVTKAGKWQYLWNEWFTSVDHKKLGFMYIAVAMVMLVRGFADAVMMRSQQLLSAAGETGYLPPHHYDQIFTAHGVIMIFFVAMPLVIGLMNIIVPLQIGARDVAFPYLNNLSFWLFVVGIILTNMSLGLGEFGRTGWLAYPPLSGIEASPGVGVDYWIWALQISGVGTTLTGVNFFATILRMRTPSMPMMKMPVFTWASLCANILIIISFPILTVTIALLTLDRYIGTHFFTNDLGGNVMMYVNLIWAWGHPEVYILILPIFGVFSEVTATFSRKKLFGYTSLVWATVAITILAFVVWLHHFFTMGSGANVNAFFGIATMIISIPTGVKIFNWLFTMYKGRIRFTTPMMWTVGFLITFTVGGMTGVLMAVPGADFILHNSVFLIAHFHNVIIGGVVFGCFAAIGYWFPKATGFTLNELWGKRAFYCWIIGFLMAFLPLYALGFMGMTRRLSQDINPEFFPLLAVAAAGTGVIAMGVVCQFVQIYVSVRDRDQNRDLTGDPWGGRTFEWATSSPPPFYNFAKLPKGDEIDSFWYQKQSGEFDPTQEEEYERIHMPKNTPTGIYVSAWALAFGFAMIWYIWWLAAASLVGIVVTCIQHSYNDDVDYYVEVEEIKAIEAARRAQLAEAKKQSVKGDHSGRGNSADSDADSGNNDNKDDLETTYAS</sequence>
<evidence type="ECO:0000256" key="2">
    <source>
        <dbReference type="ARBA" id="ARBA00001973"/>
    </source>
</evidence>
<dbReference type="InterPro" id="IPR023615">
    <property type="entry name" value="Cyt_c_Oxase_su1_BS"/>
</dbReference>
<feature type="transmembrane region" description="Helical" evidence="27">
    <location>
        <begin position="415"/>
        <end position="436"/>
    </location>
</feature>
<keyword evidence="36" id="KW-1185">Reference proteome</keyword>
<dbReference type="GO" id="GO:0009060">
    <property type="term" value="P:aerobic respiration"/>
    <property type="evidence" value="ECO:0007669"/>
    <property type="project" value="InterPro"/>
</dbReference>
<evidence type="ECO:0000256" key="17">
    <source>
        <dbReference type="ARBA" id="ARBA00023136"/>
    </source>
</evidence>
<feature type="transmembrane region" description="Helical" evidence="27">
    <location>
        <begin position="16"/>
        <end position="36"/>
    </location>
</feature>
<protein>
    <recommendedName>
        <fullName evidence="6">Cytochrome bo(3) ubiquinol oxidase subunit 1</fullName>
        <ecNumber evidence="5">7.1.1.3</ecNumber>
    </recommendedName>
    <alternativeName>
        <fullName evidence="20">Cytochrome o ubiquinol oxidase subunit 1</fullName>
    </alternativeName>
    <alternativeName>
        <fullName evidence="18">Oxidase bo(3) subunit 1</fullName>
    </alternativeName>
    <alternativeName>
        <fullName evidence="21">Ubiquinol oxidase polypeptide I</fullName>
    </alternativeName>
    <alternativeName>
        <fullName evidence="19">Ubiquinol oxidase subunit 1</fullName>
    </alternativeName>
</protein>
<evidence type="ECO:0000313" key="30">
    <source>
        <dbReference type="EMBL" id="MDP2487787.1"/>
    </source>
</evidence>
<dbReference type="Proteomes" id="UP001569200">
    <property type="component" value="Unassembled WGS sequence"/>
</dbReference>
<evidence type="ECO:0000256" key="4">
    <source>
        <dbReference type="ARBA" id="ARBA00009578"/>
    </source>
</evidence>
<evidence type="ECO:0000256" key="6">
    <source>
        <dbReference type="ARBA" id="ARBA00014691"/>
    </source>
</evidence>
<feature type="transmembrane region" description="Helical" evidence="27">
    <location>
        <begin position="310"/>
        <end position="334"/>
    </location>
</feature>
<dbReference type="PROSITE" id="PS50855">
    <property type="entry name" value="COX1"/>
    <property type="match status" value="1"/>
</dbReference>
<evidence type="ECO:0000256" key="23">
    <source>
        <dbReference type="ARBA" id="ARBA00034513"/>
    </source>
</evidence>
<keyword evidence="17 27" id="KW-0472">Membrane</keyword>
<comment type="cofactor">
    <cofactor evidence="2">
        <name>Cu(2+)</name>
        <dbReference type="ChEBI" id="CHEBI:29036"/>
    </cofactor>
</comment>
<reference evidence="30" key="6">
    <citation type="submission" date="2023-07" db="EMBL/GenBank/DDBJ databases">
        <title>Genome content predicts the carbon catabolic preferences of heterotrophic bacteria.</title>
        <authorList>
            <person name="Gralka M."/>
        </authorList>
    </citation>
    <scope>NUCLEOTIDE SEQUENCE</scope>
    <source>
        <strain evidence="30">6E03</strain>
    </source>
</reference>
<dbReference type="CDD" id="cd01662">
    <property type="entry name" value="Ubiquinol_Oxidase_I"/>
    <property type="match status" value="1"/>
</dbReference>
<dbReference type="GO" id="GO:0020037">
    <property type="term" value="F:heme binding"/>
    <property type="evidence" value="ECO:0007669"/>
    <property type="project" value="InterPro"/>
</dbReference>
<keyword evidence="14 27" id="KW-1133">Transmembrane helix</keyword>
<feature type="transmembrane region" description="Helical" evidence="27">
    <location>
        <begin position="380"/>
        <end position="403"/>
    </location>
</feature>
<comment type="cofactor">
    <cofactor evidence="22">
        <name>Fe(II)-heme o</name>
        <dbReference type="ChEBI" id="CHEBI:60530"/>
    </cofactor>
</comment>
<dbReference type="GO" id="GO:0009486">
    <property type="term" value="F:cytochrome bo3 ubiquinol oxidase activity"/>
    <property type="evidence" value="ECO:0007669"/>
    <property type="project" value="UniProtKB-EC"/>
</dbReference>
<dbReference type="EMBL" id="JAUYVK010000001">
    <property type="protein sequence ID" value="MDP2487787.1"/>
    <property type="molecule type" value="Genomic_DNA"/>
</dbReference>
<dbReference type="AlphaFoldDB" id="A0A0P6ZN53"/>
<keyword evidence="10 25" id="KW-0679">Respiratory chain</keyword>
<reference evidence="32" key="4">
    <citation type="journal article" date="2018" name="Nature">
        <title>A major lineage of non-tailed dsDNA viruses as unrecognized killers of marine bacteria.</title>
        <authorList>
            <person name="Kauffman K.M."/>
            <person name="Hussain F.A."/>
            <person name="Yang J."/>
            <person name="Arevalo P."/>
            <person name="Brown J.M."/>
            <person name="Chang W.K."/>
            <person name="VanInsberghe D."/>
            <person name="Elsherbini J."/>
            <person name="Sharma R.S."/>
            <person name="Cutler M.B."/>
            <person name="Kelly L."/>
            <person name="Polz M.F."/>
        </authorList>
    </citation>
    <scope>NUCLEOTIDE SEQUENCE</scope>
    <source>
        <strain evidence="32">10N.286.54.F3</strain>
    </source>
</reference>
<dbReference type="GO" id="GO:0022904">
    <property type="term" value="P:respiratory electron transport chain"/>
    <property type="evidence" value="ECO:0007669"/>
    <property type="project" value="TreeGrafter"/>
</dbReference>
<reference evidence="31 36" key="7">
    <citation type="submission" date="2024-06" db="EMBL/GenBank/DDBJ databases">
        <authorList>
            <person name="Steensen K."/>
            <person name="Seneca J."/>
            <person name="Bartlau N."/>
            <person name="Yu A.X."/>
            <person name="Polz M.F."/>
        </authorList>
    </citation>
    <scope>NUCLEOTIDE SEQUENCE [LARGE SCALE GENOMIC DNA]</scope>
    <source>
        <strain evidence="31 36">1F145</strain>
    </source>
</reference>
<organism evidence="33 35">
    <name type="scientific">Vibrio splendidus</name>
    <dbReference type="NCBI Taxonomy" id="29497"/>
    <lineage>
        <taxon>Bacteria</taxon>
        <taxon>Pseudomonadati</taxon>
        <taxon>Pseudomonadota</taxon>
        <taxon>Gammaproteobacteria</taxon>
        <taxon>Vibrionales</taxon>
        <taxon>Vibrionaceae</taxon>
        <taxon>Vibrio</taxon>
    </lineage>
</organism>
<evidence type="ECO:0000256" key="7">
    <source>
        <dbReference type="ARBA" id="ARBA00022448"/>
    </source>
</evidence>
<feature type="region of interest" description="Disordered" evidence="26">
    <location>
        <begin position="658"/>
        <end position="695"/>
    </location>
</feature>
<feature type="transmembrane region" description="Helical" evidence="27">
    <location>
        <begin position="491"/>
        <end position="518"/>
    </location>
</feature>
<comment type="catalytic activity">
    <reaction evidence="24">
        <text>2 a ubiquinol + O2 + n H(+)(in) = 2 a ubiquinone + 2 H2O + n H(+)(out)</text>
        <dbReference type="Rhea" id="RHEA:30251"/>
        <dbReference type="Rhea" id="RHEA-COMP:9565"/>
        <dbReference type="Rhea" id="RHEA-COMP:9566"/>
        <dbReference type="ChEBI" id="CHEBI:15377"/>
        <dbReference type="ChEBI" id="CHEBI:15378"/>
        <dbReference type="ChEBI" id="CHEBI:15379"/>
        <dbReference type="ChEBI" id="CHEBI:16389"/>
        <dbReference type="ChEBI" id="CHEBI:17976"/>
        <dbReference type="EC" id="7.1.1.3"/>
    </reaction>
</comment>
<evidence type="ECO:0000313" key="31">
    <source>
        <dbReference type="EMBL" id="MEZ8180313.1"/>
    </source>
</evidence>
<dbReference type="Proteomes" id="UP001159663">
    <property type="component" value="Unassembled WGS sequence"/>
</dbReference>
<dbReference type="EMBL" id="MCSW01000032">
    <property type="protein sequence ID" value="PMF32380.1"/>
    <property type="molecule type" value="Genomic_DNA"/>
</dbReference>
<evidence type="ECO:0000259" key="28">
    <source>
        <dbReference type="PROSITE" id="PS50855"/>
    </source>
</evidence>
<feature type="transmembrane region" description="Helical" evidence="27">
    <location>
        <begin position="457"/>
        <end position="479"/>
    </location>
</feature>
<evidence type="ECO:0000256" key="1">
    <source>
        <dbReference type="ARBA" id="ARBA00001970"/>
    </source>
</evidence>
<evidence type="ECO:0000313" key="32">
    <source>
        <dbReference type="EMBL" id="PMF32380.1"/>
    </source>
</evidence>
<evidence type="ECO:0000313" key="29">
    <source>
        <dbReference type="EMBL" id="MDH5921660.1"/>
    </source>
</evidence>
<dbReference type="RefSeq" id="WP_017078918.1">
    <property type="nucleotide sequence ID" value="NZ_CAWMQV010000001.1"/>
</dbReference>
<feature type="transmembrane region" description="Helical" evidence="27">
    <location>
        <begin position="139"/>
        <end position="160"/>
    </location>
</feature>
<evidence type="ECO:0000256" key="20">
    <source>
        <dbReference type="ARBA" id="ARBA00032190"/>
    </source>
</evidence>
<dbReference type="PANTHER" id="PTHR10422">
    <property type="entry name" value="CYTOCHROME C OXIDASE SUBUNIT 1"/>
    <property type="match status" value="1"/>
</dbReference>
<dbReference type="FunFam" id="1.20.210.10:FF:000002">
    <property type="entry name" value="Cytochrome o ubiquinol oxidase, subunit I"/>
    <property type="match status" value="1"/>
</dbReference>
<feature type="transmembrane region" description="Helical" evidence="27">
    <location>
        <begin position="103"/>
        <end position="127"/>
    </location>
</feature>
<reference evidence="32" key="2">
    <citation type="submission" date="2016-07" db="EMBL/GenBank/DDBJ databases">
        <authorList>
            <person name="Wan K."/>
            <person name="Booth B."/>
            <person name="Spirohn K."/>
            <person name="Hao T."/>
            <person name="Hu Y."/>
            <person name="Calderwood M."/>
            <person name="Hill D."/>
            <person name="Mohr S."/>
            <person name="Vidal M."/>
            <person name="Celniker S."/>
            <person name="Perrimon N."/>
        </authorList>
    </citation>
    <scope>NUCLEOTIDE SEQUENCE</scope>
    <source>
        <strain evidence="32">10N.286.54.F3</strain>
    </source>
</reference>
<evidence type="ECO:0000313" key="33">
    <source>
        <dbReference type="EMBL" id="PTP18145.1"/>
    </source>
</evidence>
<feature type="transmembrane region" description="Helical" evidence="27">
    <location>
        <begin position="275"/>
        <end position="298"/>
    </location>
</feature>
<name>A0A0P6ZN53_VIBSP</name>
<keyword evidence="7 25" id="KW-0813">Transport</keyword>
<dbReference type="InterPro" id="IPR000883">
    <property type="entry name" value="Cyt_C_Oxase_1"/>
</dbReference>
<dbReference type="InterPro" id="IPR023616">
    <property type="entry name" value="Cyt_c_oxase-like_su1_dom"/>
</dbReference>
<proteinExistence type="inferred from homology"/>
<dbReference type="Pfam" id="PF00115">
    <property type="entry name" value="COX1"/>
    <property type="match status" value="1"/>
</dbReference>
<dbReference type="GO" id="GO:0004129">
    <property type="term" value="F:cytochrome-c oxidase activity"/>
    <property type="evidence" value="ECO:0007669"/>
    <property type="project" value="InterPro"/>
</dbReference>
<dbReference type="Proteomes" id="UP000244080">
    <property type="component" value="Unassembled WGS sequence"/>
</dbReference>
<dbReference type="SUPFAM" id="SSF81442">
    <property type="entry name" value="Cytochrome c oxidase subunit I-like"/>
    <property type="match status" value="1"/>
</dbReference>
<comment type="cofactor">
    <cofactor evidence="1">
        <name>heme b</name>
        <dbReference type="ChEBI" id="CHEBI:60344"/>
    </cofactor>
</comment>
<feature type="transmembrane region" description="Helical" evidence="27">
    <location>
        <begin position="593"/>
        <end position="615"/>
    </location>
</feature>
<evidence type="ECO:0000256" key="14">
    <source>
        <dbReference type="ARBA" id="ARBA00022989"/>
    </source>
</evidence>